<dbReference type="Proteomes" id="UP000193224">
    <property type="component" value="Unassembled WGS sequence"/>
</dbReference>
<dbReference type="RefSeq" id="WP_223412855.1">
    <property type="nucleotide sequence ID" value="NZ_FWXB01000001.1"/>
</dbReference>
<evidence type="ECO:0000313" key="1">
    <source>
        <dbReference type="EMBL" id="SMC10762.1"/>
    </source>
</evidence>
<reference evidence="1 2" key="1">
    <citation type="submission" date="2017-03" db="EMBL/GenBank/DDBJ databases">
        <authorList>
            <person name="Afonso C.L."/>
            <person name="Miller P.J."/>
            <person name="Scott M.A."/>
            <person name="Spackman E."/>
            <person name="Goraichik I."/>
            <person name="Dimitrov K.M."/>
            <person name="Suarez D.L."/>
            <person name="Swayne D.E."/>
        </authorList>
    </citation>
    <scope>NUCLEOTIDE SEQUENCE [LARGE SCALE GENOMIC DNA]</scope>
    <source>
        <strain evidence="1 2">CECT 7745</strain>
    </source>
</reference>
<protein>
    <recommendedName>
        <fullName evidence="3">Arginine transporter</fullName>
    </recommendedName>
</protein>
<evidence type="ECO:0008006" key="3">
    <source>
        <dbReference type="Google" id="ProtNLM"/>
    </source>
</evidence>
<accession>A0A1X7BMB7</accession>
<evidence type="ECO:0000313" key="2">
    <source>
        <dbReference type="Proteomes" id="UP000193224"/>
    </source>
</evidence>
<keyword evidence="2" id="KW-1185">Reference proteome</keyword>
<name>A0A1X7BMB7_9RHOB</name>
<dbReference type="AlphaFoldDB" id="A0A1X7BMB7"/>
<proteinExistence type="predicted"/>
<gene>
    <name evidence="1" type="ORF">ROA7745_00569</name>
</gene>
<dbReference type="PROSITE" id="PS51257">
    <property type="entry name" value="PROKAR_LIPOPROTEIN"/>
    <property type="match status" value="1"/>
</dbReference>
<organism evidence="1 2">
    <name type="scientific">Roseovarius aestuarii</name>
    <dbReference type="NCBI Taxonomy" id="475083"/>
    <lineage>
        <taxon>Bacteria</taxon>
        <taxon>Pseudomonadati</taxon>
        <taxon>Pseudomonadota</taxon>
        <taxon>Alphaproteobacteria</taxon>
        <taxon>Rhodobacterales</taxon>
        <taxon>Roseobacteraceae</taxon>
        <taxon>Roseovarius</taxon>
    </lineage>
</organism>
<sequence>MKNILILGLAGALLSGCGSSSTQPRRTISTAPLPFASGPLSNACLRSDRGARSGKLCGCIQAVANQTLTGSEQQRAVLFYTNPQQAQDIRQSKRASDEHFWKTYSAYAERAERICR</sequence>
<dbReference type="EMBL" id="FWXB01000001">
    <property type="protein sequence ID" value="SMC10762.1"/>
    <property type="molecule type" value="Genomic_DNA"/>
</dbReference>